<protein>
    <recommendedName>
        <fullName evidence="3">DUF2415 domain-containing protein</fullName>
    </recommendedName>
</protein>
<sequence length="653" mass="67804">MTLSPPEASRSGSGSGAAAGKTRQLLHPTPCVLAARVDIHHPELRDLLHLGPEPNSVLYVQGTTIQQLIFPSPSSSTTRSAASTSSSAAASSDVSAAASGSSSVYASLSFAPVCLKTGAGLVAAGGQNTELALRPLLPLPGSRSAAQSSGSGGTRSEAFLQRWRLCTPTGGSINNSICIYNPSSSASFASASSSSSAAAEARRALPTKEKGRAGALLFVANNDKSLRCFRLRPGAAAVPLEASDGGSGGASRRLEATLPGLSRLQELSFPTAINHSSLSPDGTTLVAVGDTSQVFLYKMSPAIAPCGEEARAGLAGASHAGLAAAMTAGVVSRTGQWEWISTYAASDASFSTDWSPDGTKFAVASQDGVVSVWDVRSSRCVKQLRTSQSALFGAGAARVVKWSPRGDLLAYTEGCNYFHVVETSTFVETNRLGVPFSADESRPASAGSHASAWARADDEEEMIAAREGESLGEPSDAAGGSRGEWSATAAPAFSWQHGIPTRITTTTTTTSRLTTSDATTLAEPDLAPEAGAGAPAASYAQSGSMAAQAQRLRETRRAANAALQEAWEEALPIVRAYNGAVTPWRNGERLAPWSLSLRRSTGEERTSQTPARNIAGLCWDAQGEHLFVATDNLVARYQVAELRRSFAAPDELR</sequence>
<feature type="region of interest" description="Disordered" evidence="2">
    <location>
        <begin position="1"/>
        <end position="21"/>
    </location>
</feature>
<dbReference type="InterPro" id="IPR015943">
    <property type="entry name" value="WD40/YVTN_repeat-like_dom_sf"/>
</dbReference>
<feature type="repeat" description="WD" evidence="1">
    <location>
        <begin position="342"/>
        <end position="383"/>
    </location>
</feature>
<feature type="compositionally biased region" description="Low complexity" evidence="2">
    <location>
        <begin position="501"/>
        <end position="537"/>
    </location>
</feature>
<dbReference type="InterPro" id="IPR036322">
    <property type="entry name" value="WD40_repeat_dom_sf"/>
</dbReference>
<organism evidence="4 5">
    <name type="scientific">Tilletiopsis washingtonensis</name>
    <dbReference type="NCBI Taxonomy" id="58919"/>
    <lineage>
        <taxon>Eukaryota</taxon>
        <taxon>Fungi</taxon>
        <taxon>Dikarya</taxon>
        <taxon>Basidiomycota</taxon>
        <taxon>Ustilaginomycotina</taxon>
        <taxon>Exobasidiomycetes</taxon>
        <taxon>Entylomatales</taxon>
        <taxon>Entylomatales incertae sedis</taxon>
        <taxon>Tilletiopsis</taxon>
    </lineage>
</organism>
<dbReference type="Pfam" id="PF10313">
    <property type="entry name" value="DUF2415"/>
    <property type="match status" value="1"/>
</dbReference>
<feature type="compositionally biased region" description="Low complexity" evidence="2">
    <location>
        <begin position="8"/>
        <end position="20"/>
    </location>
</feature>
<dbReference type="OrthoDB" id="64353at2759"/>
<proteinExistence type="predicted"/>
<evidence type="ECO:0000256" key="2">
    <source>
        <dbReference type="SAM" id="MobiDB-lite"/>
    </source>
</evidence>
<dbReference type="AlphaFoldDB" id="A0A316YYX2"/>
<dbReference type="PANTHER" id="PTHR43991:SF9">
    <property type="entry name" value="DUF2415 DOMAIN-CONTAINING PROTEIN"/>
    <property type="match status" value="1"/>
</dbReference>
<dbReference type="Proteomes" id="UP000245946">
    <property type="component" value="Unassembled WGS sequence"/>
</dbReference>
<evidence type="ECO:0000259" key="3">
    <source>
        <dbReference type="Pfam" id="PF10313"/>
    </source>
</evidence>
<feature type="domain" description="DUF2415" evidence="3">
    <location>
        <begin position="395"/>
        <end position="424"/>
    </location>
</feature>
<evidence type="ECO:0000256" key="1">
    <source>
        <dbReference type="PROSITE-ProRule" id="PRU00221"/>
    </source>
</evidence>
<dbReference type="SMART" id="SM00320">
    <property type="entry name" value="WD40"/>
    <property type="match status" value="3"/>
</dbReference>
<reference evidence="4 5" key="1">
    <citation type="journal article" date="2018" name="Mol. Biol. Evol.">
        <title>Broad Genomic Sampling Reveals a Smut Pathogenic Ancestry of the Fungal Clade Ustilaginomycotina.</title>
        <authorList>
            <person name="Kijpornyongpan T."/>
            <person name="Mondo S.J."/>
            <person name="Barry K."/>
            <person name="Sandor L."/>
            <person name="Lee J."/>
            <person name="Lipzen A."/>
            <person name="Pangilinan J."/>
            <person name="LaButti K."/>
            <person name="Hainaut M."/>
            <person name="Henrissat B."/>
            <person name="Grigoriev I.V."/>
            <person name="Spatafora J.W."/>
            <person name="Aime M.C."/>
        </authorList>
    </citation>
    <scope>NUCLEOTIDE SEQUENCE [LARGE SCALE GENOMIC DNA]</scope>
    <source>
        <strain evidence="4 5">MCA 4186</strain>
    </source>
</reference>
<dbReference type="GeneID" id="37273146"/>
<dbReference type="EMBL" id="KZ819310">
    <property type="protein sequence ID" value="PWN94660.1"/>
    <property type="molecule type" value="Genomic_DNA"/>
</dbReference>
<dbReference type="PROSITE" id="PS50294">
    <property type="entry name" value="WD_REPEATS_REGION"/>
    <property type="match status" value="1"/>
</dbReference>
<accession>A0A316YYX2</accession>
<evidence type="ECO:0000313" key="5">
    <source>
        <dbReference type="Proteomes" id="UP000245946"/>
    </source>
</evidence>
<keyword evidence="1" id="KW-0853">WD repeat</keyword>
<dbReference type="Gene3D" id="2.130.10.10">
    <property type="entry name" value="YVTN repeat-like/Quinoprotein amine dehydrogenase"/>
    <property type="match status" value="2"/>
</dbReference>
<dbReference type="RefSeq" id="XP_025594939.1">
    <property type="nucleotide sequence ID" value="XM_025745602.1"/>
</dbReference>
<dbReference type="PANTHER" id="PTHR43991">
    <property type="entry name" value="WD REPEAT PROTEIN (AFU_ORTHOLOGUE AFUA_8G05640)-RELATED"/>
    <property type="match status" value="1"/>
</dbReference>
<dbReference type="PROSITE" id="PS50082">
    <property type="entry name" value="WD_REPEATS_2"/>
    <property type="match status" value="1"/>
</dbReference>
<gene>
    <name evidence="4" type="ORF">FA09DRAFT_363532</name>
</gene>
<keyword evidence="5" id="KW-1185">Reference proteome</keyword>
<evidence type="ECO:0000313" key="4">
    <source>
        <dbReference type="EMBL" id="PWN94660.1"/>
    </source>
</evidence>
<dbReference type="InterPro" id="IPR001680">
    <property type="entry name" value="WD40_rpt"/>
</dbReference>
<dbReference type="SUPFAM" id="SSF50978">
    <property type="entry name" value="WD40 repeat-like"/>
    <property type="match status" value="1"/>
</dbReference>
<name>A0A316YYX2_9BASI</name>
<feature type="region of interest" description="Disordered" evidence="2">
    <location>
        <begin position="496"/>
        <end position="539"/>
    </location>
</feature>
<dbReference type="STRING" id="58919.A0A316YYX2"/>
<dbReference type="InterPro" id="IPR019417">
    <property type="entry name" value="DUF2415"/>
</dbReference>
<feature type="region of interest" description="Disordered" evidence="2">
    <location>
        <begin position="437"/>
        <end position="457"/>
    </location>
</feature>